<dbReference type="InterPro" id="IPR036390">
    <property type="entry name" value="WH_DNA-bd_sf"/>
</dbReference>
<gene>
    <name evidence="1" type="ORF">SAMN05421877_102292</name>
</gene>
<protein>
    <submittedName>
        <fullName evidence="1">Rrf2 family protein</fullName>
    </submittedName>
</protein>
<proteinExistence type="predicted"/>
<accession>A0A1H5UIL5</accession>
<reference evidence="2" key="1">
    <citation type="submission" date="2016-10" db="EMBL/GenBank/DDBJ databases">
        <authorList>
            <person name="Varghese N."/>
            <person name="Submissions S."/>
        </authorList>
    </citation>
    <scope>NUCLEOTIDE SEQUENCE [LARGE SCALE GENOMIC DNA]</scope>
    <source>
        <strain evidence="2">DSM 22361</strain>
    </source>
</reference>
<dbReference type="GO" id="GO:0005829">
    <property type="term" value="C:cytosol"/>
    <property type="evidence" value="ECO:0007669"/>
    <property type="project" value="TreeGrafter"/>
</dbReference>
<evidence type="ECO:0000313" key="1">
    <source>
        <dbReference type="EMBL" id="SEF74221.1"/>
    </source>
</evidence>
<dbReference type="SUPFAM" id="SSF46785">
    <property type="entry name" value="Winged helix' DNA-binding domain"/>
    <property type="match status" value="1"/>
</dbReference>
<sequence length="144" mass="15799">MISKACEHGIKALIYVATQSMEKHRVKIGELAQHTGTPEAFTAKVLSKLANDNLLNSIKGPFGGFEMTESQIRNTTVSDVVKSVDGDKLFVGCALGLESCNDDRPCPMHAHFVQIRTDLKNMMEQTSIYDLAMGLKSGETILIR</sequence>
<dbReference type="PANTHER" id="PTHR33221">
    <property type="entry name" value="WINGED HELIX-TURN-HELIX TRANSCRIPTIONAL REGULATOR, RRF2 FAMILY"/>
    <property type="match status" value="1"/>
</dbReference>
<dbReference type="RefSeq" id="WP_103905303.1">
    <property type="nucleotide sequence ID" value="NZ_CP049246.1"/>
</dbReference>
<dbReference type="PANTHER" id="PTHR33221:SF13">
    <property type="entry name" value="TRANSCRIPTIONAL REGULATOR-RELATED"/>
    <property type="match status" value="1"/>
</dbReference>
<dbReference type="Gene3D" id="1.10.10.10">
    <property type="entry name" value="Winged helix-like DNA-binding domain superfamily/Winged helix DNA-binding domain"/>
    <property type="match status" value="1"/>
</dbReference>
<dbReference type="AlphaFoldDB" id="A0A1H5UIL5"/>
<keyword evidence="2" id="KW-1185">Reference proteome</keyword>
<dbReference type="GO" id="GO:0003700">
    <property type="term" value="F:DNA-binding transcription factor activity"/>
    <property type="evidence" value="ECO:0007669"/>
    <property type="project" value="TreeGrafter"/>
</dbReference>
<dbReference type="InterPro" id="IPR036388">
    <property type="entry name" value="WH-like_DNA-bd_sf"/>
</dbReference>
<dbReference type="PROSITE" id="PS51197">
    <property type="entry name" value="HTH_RRF2_2"/>
    <property type="match status" value="1"/>
</dbReference>
<evidence type="ECO:0000313" key="2">
    <source>
        <dbReference type="Proteomes" id="UP000236731"/>
    </source>
</evidence>
<dbReference type="EMBL" id="FNUT01000002">
    <property type="protein sequence ID" value="SEF74221.1"/>
    <property type="molecule type" value="Genomic_DNA"/>
</dbReference>
<dbReference type="Proteomes" id="UP000236731">
    <property type="component" value="Unassembled WGS sequence"/>
</dbReference>
<dbReference type="InterPro" id="IPR000944">
    <property type="entry name" value="Tscrpt_reg_Rrf2"/>
</dbReference>
<dbReference type="OrthoDB" id="9808360at2"/>
<dbReference type="Pfam" id="PF02082">
    <property type="entry name" value="Rrf2"/>
    <property type="match status" value="1"/>
</dbReference>
<dbReference type="NCBIfam" id="TIGR00738">
    <property type="entry name" value="rrf2_super"/>
    <property type="match status" value="1"/>
</dbReference>
<name>A0A1H5UIL5_9SPHI</name>
<organism evidence="1 2">
    <name type="scientific">Sphingobacterium lactis</name>
    <dbReference type="NCBI Taxonomy" id="797291"/>
    <lineage>
        <taxon>Bacteria</taxon>
        <taxon>Pseudomonadati</taxon>
        <taxon>Bacteroidota</taxon>
        <taxon>Sphingobacteriia</taxon>
        <taxon>Sphingobacteriales</taxon>
        <taxon>Sphingobacteriaceae</taxon>
        <taxon>Sphingobacterium</taxon>
    </lineage>
</organism>